<evidence type="ECO:0000256" key="1">
    <source>
        <dbReference type="SAM" id="MobiDB-lite"/>
    </source>
</evidence>
<dbReference type="OrthoDB" id="5419162at2759"/>
<feature type="compositionally biased region" description="Polar residues" evidence="1">
    <location>
        <begin position="1"/>
        <end position="14"/>
    </location>
</feature>
<evidence type="ECO:0000313" key="2">
    <source>
        <dbReference type="EMBL" id="KAF2431644.1"/>
    </source>
</evidence>
<dbReference type="AlphaFoldDB" id="A0A9P4TYP8"/>
<feature type="region of interest" description="Disordered" evidence="1">
    <location>
        <begin position="1"/>
        <end position="83"/>
    </location>
</feature>
<sequence>SAKQISHKTMNSAGAKSVLSDDMQNITEGKEDISNKVSGHKANLSNPSKDTSAESKKHSEQVIKDLGGDSAHYGDKSSKSGSK</sequence>
<gene>
    <name evidence="2" type="ORF">EJ08DRAFT_586682</name>
</gene>
<dbReference type="Pfam" id="PF10346">
    <property type="entry name" value="Con-6"/>
    <property type="match status" value="1"/>
</dbReference>
<keyword evidence="3" id="KW-1185">Reference proteome</keyword>
<proteinExistence type="predicted"/>
<name>A0A9P4TYP8_9PEZI</name>
<reference evidence="2" key="1">
    <citation type="journal article" date="2020" name="Stud. Mycol.">
        <title>101 Dothideomycetes genomes: a test case for predicting lifestyles and emergence of pathogens.</title>
        <authorList>
            <person name="Haridas S."/>
            <person name="Albert R."/>
            <person name="Binder M."/>
            <person name="Bloem J."/>
            <person name="Labutti K."/>
            <person name="Salamov A."/>
            <person name="Andreopoulos B."/>
            <person name="Baker S."/>
            <person name="Barry K."/>
            <person name="Bills G."/>
            <person name="Bluhm B."/>
            <person name="Cannon C."/>
            <person name="Castanera R."/>
            <person name="Culley D."/>
            <person name="Daum C."/>
            <person name="Ezra D."/>
            <person name="Gonzalez J."/>
            <person name="Henrissat B."/>
            <person name="Kuo A."/>
            <person name="Liang C."/>
            <person name="Lipzen A."/>
            <person name="Lutzoni F."/>
            <person name="Magnuson J."/>
            <person name="Mondo S."/>
            <person name="Nolan M."/>
            <person name="Ohm R."/>
            <person name="Pangilinan J."/>
            <person name="Park H.-J."/>
            <person name="Ramirez L."/>
            <person name="Alfaro M."/>
            <person name="Sun H."/>
            <person name="Tritt A."/>
            <person name="Yoshinaga Y."/>
            <person name="Zwiers L.-H."/>
            <person name="Turgeon B."/>
            <person name="Goodwin S."/>
            <person name="Spatafora J."/>
            <person name="Crous P."/>
            <person name="Grigoriev I."/>
        </authorList>
    </citation>
    <scope>NUCLEOTIDE SEQUENCE</scope>
    <source>
        <strain evidence="2">CBS 130266</strain>
    </source>
</reference>
<dbReference type="Proteomes" id="UP000800235">
    <property type="component" value="Unassembled WGS sequence"/>
</dbReference>
<evidence type="ECO:0000313" key="3">
    <source>
        <dbReference type="Proteomes" id="UP000800235"/>
    </source>
</evidence>
<feature type="compositionally biased region" description="Basic and acidic residues" evidence="1">
    <location>
        <begin position="51"/>
        <end position="83"/>
    </location>
</feature>
<comment type="caution">
    <text evidence="2">The sequence shown here is derived from an EMBL/GenBank/DDBJ whole genome shotgun (WGS) entry which is preliminary data.</text>
</comment>
<organism evidence="2 3">
    <name type="scientific">Tothia fuscella</name>
    <dbReference type="NCBI Taxonomy" id="1048955"/>
    <lineage>
        <taxon>Eukaryota</taxon>
        <taxon>Fungi</taxon>
        <taxon>Dikarya</taxon>
        <taxon>Ascomycota</taxon>
        <taxon>Pezizomycotina</taxon>
        <taxon>Dothideomycetes</taxon>
        <taxon>Pleosporomycetidae</taxon>
        <taxon>Venturiales</taxon>
        <taxon>Cylindrosympodiaceae</taxon>
        <taxon>Tothia</taxon>
    </lineage>
</organism>
<accession>A0A9P4TYP8</accession>
<dbReference type="InterPro" id="IPR018824">
    <property type="entry name" value="Conidiation-specific_6"/>
</dbReference>
<protein>
    <submittedName>
        <fullName evidence="2">Uncharacterized protein</fullName>
    </submittedName>
</protein>
<feature type="non-terminal residue" evidence="2">
    <location>
        <position position="1"/>
    </location>
</feature>
<dbReference type="EMBL" id="MU007030">
    <property type="protein sequence ID" value="KAF2431644.1"/>
    <property type="molecule type" value="Genomic_DNA"/>
</dbReference>